<dbReference type="GO" id="GO:0005739">
    <property type="term" value="C:mitochondrion"/>
    <property type="evidence" value="ECO:0007669"/>
    <property type="project" value="TreeGrafter"/>
</dbReference>
<dbReference type="Gene3D" id="3.40.50.720">
    <property type="entry name" value="NAD(P)-binding Rossmann-like Domain"/>
    <property type="match status" value="1"/>
</dbReference>
<keyword evidence="8" id="KW-1185">Reference proteome</keyword>
<reference evidence="7" key="1">
    <citation type="journal article" date="2021" name="J Fungi (Basel)">
        <title>Genomic and Metabolomic Analyses of the Marine Fungus Emericellopsis cladophorae: Insights into Saltwater Adaptability Mechanisms and Its Biosynthetic Potential.</title>
        <authorList>
            <person name="Goncalves M.F.M."/>
            <person name="Hilario S."/>
            <person name="Van de Peer Y."/>
            <person name="Esteves A.C."/>
            <person name="Alves A."/>
        </authorList>
    </citation>
    <scope>NUCLEOTIDE SEQUENCE</scope>
    <source>
        <strain evidence="7">MUM 19.33</strain>
    </source>
</reference>
<dbReference type="AlphaFoldDB" id="A0A9P9XW27"/>
<dbReference type="InterPro" id="IPR013328">
    <property type="entry name" value="6PGD_dom2"/>
</dbReference>
<dbReference type="PANTHER" id="PTHR43765">
    <property type="entry name" value="2-DEHYDROPANTOATE 2-REDUCTASE-RELATED"/>
    <property type="match status" value="1"/>
</dbReference>
<accession>A0A9P9XW27</accession>
<dbReference type="InterPro" id="IPR013332">
    <property type="entry name" value="KPR_N"/>
</dbReference>
<evidence type="ECO:0000256" key="3">
    <source>
        <dbReference type="ARBA" id="ARBA00023002"/>
    </source>
</evidence>
<evidence type="ECO:0000313" key="7">
    <source>
        <dbReference type="EMBL" id="KAI6778901.1"/>
    </source>
</evidence>
<name>A0A9P9XW27_9HYPO</name>
<dbReference type="GO" id="GO:0050661">
    <property type="term" value="F:NADP binding"/>
    <property type="evidence" value="ECO:0007669"/>
    <property type="project" value="TreeGrafter"/>
</dbReference>
<dbReference type="Pfam" id="PF02558">
    <property type="entry name" value="ApbA"/>
    <property type="match status" value="1"/>
</dbReference>
<feature type="domain" description="Ketopantoate reductase C-terminal" evidence="6">
    <location>
        <begin position="300"/>
        <end position="430"/>
    </location>
</feature>
<dbReference type="Pfam" id="PF08546">
    <property type="entry name" value="ApbA_C"/>
    <property type="match status" value="1"/>
</dbReference>
<keyword evidence="2" id="KW-0521">NADP</keyword>
<dbReference type="EMBL" id="JAGIXG020000056">
    <property type="protein sequence ID" value="KAI6778901.1"/>
    <property type="molecule type" value="Genomic_DNA"/>
</dbReference>
<evidence type="ECO:0000259" key="5">
    <source>
        <dbReference type="Pfam" id="PF02558"/>
    </source>
</evidence>
<dbReference type="PANTHER" id="PTHR43765:SF2">
    <property type="entry name" value="2-DEHYDROPANTOATE 2-REDUCTASE"/>
    <property type="match status" value="1"/>
</dbReference>
<dbReference type="InterPro" id="IPR008927">
    <property type="entry name" value="6-PGluconate_DH-like_C_sf"/>
</dbReference>
<dbReference type="InterPro" id="IPR050838">
    <property type="entry name" value="Ketopantoate_reductase"/>
</dbReference>
<feature type="compositionally biased region" description="Polar residues" evidence="4">
    <location>
        <begin position="59"/>
        <end position="71"/>
    </location>
</feature>
<evidence type="ECO:0000256" key="1">
    <source>
        <dbReference type="ARBA" id="ARBA00007870"/>
    </source>
</evidence>
<dbReference type="Gene3D" id="1.10.1040.10">
    <property type="entry name" value="N-(1-d-carboxylethyl)-l-norvaline Dehydrogenase, domain 2"/>
    <property type="match status" value="1"/>
</dbReference>
<dbReference type="GO" id="GO:0008677">
    <property type="term" value="F:2-dehydropantoate 2-reductase activity"/>
    <property type="evidence" value="ECO:0007669"/>
    <property type="project" value="TreeGrafter"/>
</dbReference>
<evidence type="ECO:0000256" key="4">
    <source>
        <dbReference type="SAM" id="MobiDB-lite"/>
    </source>
</evidence>
<dbReference type="GeneID" id="75830329"/>
<dbReference type="Proteomes" id="UP001055219">
    <property type="component" value="Unassembled WGS sequence"/>
</dbReference>
<comment type="similarity">
    <text evidence="1">Belongs to the ketopantoate reductase family.</text>
</comment>
<comment type="caution">
    <text evidence="7">The sequence shown here is derived from an EMBL/GenBank/DDBJ whole genome shotgun (WGS) entry which is preliminary data.</text>
</comment>
<organism evidence="7 8">
    <name type="scientific">Emericellopsis cladophorae</name>
    <dbReference type="NCBI Taxonomy" id="2686198"/>
    <lineage>
        <taxon>Eukaryota</taxon>
        <taxon>Fungi</taxon>
        <taxon>Dikarya</taxon>
        <taxon>Ascomycota</taxon>
        <taxon>Pezizomycotina</taxon>
        <taxon>Sordariomycetes</taxon>
        <taxon>Hypocreomycetidae</taxon>
        <taxon>Hypocreales</taxon>
        <taxon>Bionectriaceae</taxon>
        <taxon>Emericellopsis</taxon>
    </lineage>
</organism>
<dbReference type="SUPFAM" id="SSF48179">
    <property type="entry name" value="6-phosphogluconate dehydrogenase C-terminal domain-like"/>
    <property type="match status" value="1"/>
</dbReference>
<evidence type="ECO:0000256" key="2">
    <source>
        <dbReference type="ARBA" id="ARBA00022857"/>
    </source>
</evidence>
<dbReference type="OrthoDB" id="73846at2759"/>
<feature type="region of interest" description="Disordered" evidence="4">
    <location>
        <begin position="40"/>
        <end position="92"/>
    </location>
</feature>
<keyword evidence="3" id="KW-0560">Oxidoreductase</keyword>
<sequence>MRSPLWIHLEKDPSKHFREFHACDYISQGLPRCYGTVSSTGSSVGQIPSALDIPDTPRYAQTTPTASNSGTKARKDDSVRLDTSSGRPSVLVSKEAATRTPLVHKIHILGEDIKSKWIAHALSEVHDQVELMAWTGRKTRYTNIRDRVRNKPVEANRTLAATTQQQKDPEPIKHLIVTGSGSQAKQSIHKVKDRLDENSTVCLMSHGLGVLEDVRNSFFRAKRSRPDFLLGHMNHTLQLSRDNWAVEYVKRGAMKLTTPYALNPAEENPERVEQRVNFVKTLQTASVVNASLEKYDTWLRAKLPSLVYSAVAEPVSVMMGVPIKDLVHHPPARSIMGRLLSEIQKVLLKMPEVRGSQLISRFARDLSAQSVLQGYIHRGRDRSTMTYQQCIDKGVPTDVKYLNGYFYKKGRKLGVYMPSHRLVWTVVEAKYGSGIYEANTLVPFEATSLPAVEEHRLRTTESLRKSYRKGRHTE</sequence>
<reference evidence="7" key="2">
    <citation type="submission" date="2022-07" db="EMBL/GenBank/DDBJ databases">
        <authorList>
            <person name="Goncalves M.F.M."/>
            <person name="Hilario S."/>
            <person name="Van De Peer Y."/>
            <person name="Esteves A.C."/>
            <person name="Alves A."/>
        </authorList>
    </citation>
    <scope>NUCLEOTIDE SEQUENCE</scope>
    <source>
        <strain evidence="7">MUM 19.33</strain>
    </source>
</reference>
<proteinExistence type="inferred from homology"/>
<evidence type="ECO:0000313" key="8">
    <source>
        <dbReference type="Proteomes" id="UP001055219"/>
    </source>
</evidence>
<feature type="domain" description="Ketopantoate reductase N-terminal" evidence="5">
    <location>
        <begin position="106"/>
        <end position="254"/>
    </location>
</feature>
<dbReference type="RefSeq" id="XP_051359757.1">
    <property type="nucleotide sequence ID" value="XM_051509179.1"/>
</dbReference>
<gene>
    <name evidence="7" type="ORF">J7T54_003837</name>
</gene>
<evidence type="ECO:0000259" key="6">
    <source>
        <dbReference type="Pfam" id="PF08546"/>
    </source>
</evidence>
<dbReference type="InterPro" id="IPR013752">
    <property type="entry name" value="KPA_reductase"/>
</dbReference>
<protein>
    <submittedName>
        <fullName evidence="7">2-dehydropantoate 2-reductase</fullName>
    </submittedName>
</protein>